<dbReference type="Proteomes" id="UP000638981">
    <property type="component" value="Unassembled WGS sequence"/>
</dbReference>
<evidence type="ECO:0000313" key="12">
    <source>
        <dbReference type="Proteomes" id="UP000638981"/>
    </source>
</evidence>
<dbReference type="Gene3D" id="3.40.50.1000">
    <property type="entry name" value="HAD superfamily/HAD-like"/>
    <property type="match status" value="1"/>
</dbReference>
<keyword evidence="7 10" id="KW-0378">Hydrolase</keyword>
<dbReference type="HAMAP" id="MF_00495">
    <property type="entry name" value="GPH_hydrolase_bact"/>
    <property type="match status" value="1"/>
</dbReference>
<comment type="caution">
    <text evidence="11">The sequence shown here is derived from an EMBL/GenBank/DDBJ whole genome shotgun (WGS) entry which is preliminary data.</text>
</comment>
<evidence type="ECO:0000256" key="2">
    <source>
        <dbReference type="ARBA" id="ARBA00001946"/>
    </source>
</evidence>
<protein>
    <recommendedName>
        <fullName evidence="5 10">Phosphoglycolate phosphatase</fullName>
        <shortName evidence="10">PGP</shortName>
        <shortName evidence="10">PGPase</shortName>
        <ecNumber evidence="5 10">3.1.3.18</ecNumber>
    </recommendedName>
</protein>
<reference evidence="11" key="2">
    <citation type="submission" date="2020-09" db="EMBL/GenBank/DDBJ databases">
        <authorList>
            <person name="Sun Q."/>
            <person name="Kim S."/>
        </authorList>
    </citation>
    <scope>NUCLEOTIDE SEQUENCE</scope>
    <source>
        <strain evidence="11">KCTC 23310</strain>
    </source>
</reference>
<proteinExistence type="inferred from homology"/>
<dbReference type="NCBIfam" id="TIGR01549">
    <property type="entry name" value="HAD-SF-IA-v1"/>
    <property type="match status" value="1"/>
</dbReference>
<feature type="active site" description="Nucleophile" evidence="10">
    <location>
        <position position="6"/>
    </location>
</feature>
<evidence type="ECO:0000256" key="4">
    <source>
        <dbReference type="ARBA" id="ARBA00006171"/>
    </source>
</evidence>
<evidence type="ECO:0000313" key="11">
    <source>
        <dbReference type="EMBL" id="GHC44498.1"/>
    </source>
</evidence>
<evidence type="ECO:0000256" key="3">
    <source>
        <dbReference type="ARBA" id="ARBA00004818"/>
    </source>
</evidence>
<comment type="pathway">
    <text evidence="3 10">Organic acid metabolism; glycolate biosynthesis; glycolate from 2-phosphoglycolate: step 1/1.</text>
</comment>
<feature type="binding site" evidence="10">
    <location>
        <position position="8"/>
    </location>
    <ligand>
        <name>Mg(2+)</name>
        <dbReference type="ChEBI" id="CHEBI:18420"/>
    </ligand>
</feature>
<keyword evidence="9 10" id="KW-0119">Carbohydrate metabolism</keyword>
<dbReference type="EC" id="3.1.3.18" evidence="5 10"/>
<dbReference type="PANTHER" id="PTHR43434">
    <property type="entry name" value="PHOSPHOGLYCOLATE PHOSPHATASE"/>
    <property type="match status" value="1"/>
</dbReference>
<keyword evidence="8 10" id="KW-0460">Magnesium</keyword>
<evidence type="ECO:0000256" key="8">
    <source>
        <dbReference type="ARBA" id="ARBA00022842"/>
    </source>
</evidence>
<dbReference type="InterPro" id="IPR037512">
    <property type="entry name" value="PGPase_prok"/>
</dbReference>
<comment type="catalytic activity">
    <reaction evidence="1 10">
        <text>2-phosphoglycolate + H2O = glycolate + phosphate</text>
        <dbReference type="Rhea" id="RHEA:14369"/>
        <dbReference type="ChEBI" id="CHEBI:15377"/>
        <dbReference type="ChEBI" id="CHEBI:29805"/>
        <dbReference type="ChEBI" id="CHEBI:43474"/>
        <dbReference type="ChEBI" id="CHEBI:58033"/>
        <dbReference type="EC" id="3.1.3.18"/>
    </reaction>
</comment>
<feature type="binding site" evidence="10">
    <location>
        <position position="6"/>
    </location>
    <ligand>
        <name>Mg(2+)</name>
        <dbReference type="ChEBI" id="CHEBI:18420"/>
    </ligand>
</feature>
<organism evidence="11 12">
    <name type="scientific">Neogemmobacter tilapiae</name>
    <dbReference type="NCBI Taxonomy" id="875041"/>
    <lineage>
        <taxon>Bacteria</taxon>
        <taxon>Pseudomonadati</taxon>
        <taxon>Pseudomonadota</taxon>
        <taxon>Alphaproteobacteria</taxon>
        <taxon>Rhodobacterales</taxon>
        <taxon>Paracoccaceae</taxon>
        <taxon>Neogemmobacter</taxon>
    </lineage>
</organism>
<dbReference type="InterPro" id="IPR041492">
    <property type="entry name" value="HAD_2"/>
</dbReference>
<dbReference type="GO" id="GO:0046872">
    <property type="term" value="F:metal ion binding"/>
    <property type="evidence" value="ECO:0007669"/>
    <property type="project" value="UniProtKB-KW"/>
</dbReference>
<dbReference type="GO" id="GO:0005975">
    <property type="term" value="P:carbohydrate metabolic process"/>
    <property type="evidence" value="ECO:0007669"/>
    <property type="project" value="InterPro"/>
</dbReference>
<dbReference type="InterPro" id="IPR050155">
    <property type="entry name" value="HAD-like_hydrolase_sf"/>
</dbReference>
<evidence type="ECO:0000256" key="9">
    <source>
        <dbReference type="ARBA" id="ARBA00023277"/>
    </source>
</evidence>
<dbReference type="NCBIfam" id="TIGR01449">
    <property type="entry name" value="PGP_bact"/>
    <property type="match status" value="1"/>
</dbReference>
<dbReference type="GO" id="GO:0005829">
    <property type="term" value="C:cytosol"/>
    <property type="evidence" value="ECO:0007669"/>
    <property type="project" value="TreeGrafter"/>
</dbReference>
<dbReference type="EMBL" id="BMYJ01000001">
    <property type="protein sequence ID" value="GHC44498.1"/>
    <property type="molecule type" value="Genomic_DNA"/>
</dbReference>
<comment type="cofactor">
    <cofactor evidence="2 10">
        <name>Mg(2+)</name>
        <dbReference type="ChEBI" id="CHEBI:18420"/>
    </cofactor>
</comment>
<name>A0A918WHI3_9RHOB</name>
<keyword evidence="6 10" id="KW-0479">Metal-binding</keyword>
<evidence type="ECO:0000256" key="6">
    <source>
        <dbReference type="ARBA" id="ARBA00022723"/>
    </source>
</evidence>
<dbReference type="SFLD" id="SFLDS00003">
    <property type="entry name" value="Haloacid_Dehalogenase"/>
    <property type="match status" value="1"/>
</dbReference>
<dbReference type="AlphaFoldDB" id="A0A918WHI3"/>
<evidence type="ECO:0000256" key="7">
    <source>
        <dbReference type="ARBA" id="ARBA00022801"/>
    </source>
</evidence>
<dbReference type="GO" id="GO:0008967">
    <property type="term" value="F:phosphoglycolate phosphatase activity"/>
    <property type="evidence" value="ECO:0007669"/>
    <property type="project" value="UniProtKB-UniRule"/>
</dbReference>
<dbReference type="SFLD" id="SFLDG01129">
    <property type="entry name" value="C1.5:_HAD__Beta-PGM__Phosphata"/>
    <property type="match status" value="1"/>
</dbReference>
<dbReference type="GO" id="GO:0046295">
    <property type="term" value="P:glycolate biosynthetic process"/>
    <property type="evidence" value="ECO:0007669"/>
    <property type="project" value="UniProtKB-UniRule"/>
</dbReference>
<gene>
    <name evidence="11" type="primary">cbbZ</name>
    <name evidence="11" type="ORF">GCM10007315_02130</name>
</gene>
<comment type="similarity">
    <text evidence="4 10">Belongs to the HAD-like hydrolase superfamily. CbbY/CbbZ/Gph/YieH family.</text>
</comment>
<keyword evidence="12" id="KW-1185">Reference proteome</keyword>
<reference evidence="11" key="1">
    <citation type="journal article" date="2014" name="Int. J. Syst. Evol. Microbiol.">
        <title>Complete genome sequence of Corynebacterium casei LMG S-19264T (=DSM 44701T), isolated from a smear-ripened cheese.</title>
        <authorList>
            <consortium name="US DOE Joint Genome Institute (JGI-PGF)"/>
            <person name="Walter F."/>
            <person name="Albersmeier A."/>
            <person name="Kalinowski J."/>
            <person name="Ruckert C."/>
        </authorList>
    </citation>
    <scope>NUCLEOTIDE SEQUENCE</scope>
    <source>
        <strain evidence="11">KCTC 23310</strain>
    </source>
</reference>
<feature type="binding site" evidence="10">
    <location>
        <position position="163"/>
    </location>
    <ligand>
        <name>Mg(2+)</name>
        <dbReference type="ChEBI" id="CHEBI:18420"/>
    </ligand>
</feature>
<sequence>MNIVFDLDGTLIDSAPDIHHAVNAALVGAGLTALPFAQVRTFIGNGAPVLVERCLAALNADPAMQAQVLQGFLDGYSENHAKTVLYPHVFEVLESLQAAGHALALCTNKPTRATHGALAHFDLTRFFPVVVGGDTLPRRKPDAAPLLHALAQLPAAPALFVGDSEVDAATAKAANIPFALYTEGYRKTPAEDMNAQNIFNDFRQLLAIVDAST</sequence>
<evidence type="ECO:0000256" key="5">
    <source>
        <dbReference type="ARBA" id="ARBA00013078"/>
    </source>
</evidence>
<dbReference type="GO" id="GO:0006281">
    <property type="term" value="P:DNA repair"/>
    <property type="evidence" value="ECO:0007669"/>
    <property type="project" value="TreeGrafter"/>
</dbReference>
<dbReference type="Gene3D" id="1.10.150.240">
    <property type="entry name" value="Putative phosphatase, domain 2"/>
    <property type="match status" value="1"/>
</dbReference>
<dbReference type="InterPro" id="IPR036412">
    <property type="entry name" value="HAD-like_sf"/>
</dbReference>
<dbReference type="InterPro" id="IPR006439">
    <property type="entry name" value="HAD-SF_hydro_IA"/>
</dbReference>
<evidence type="ECO:0000256" key="1">
    <source>
        <dbReference type="ARBA" id="ARBA00000830"/>
    </source>
</evidence>
<dbReference type="Pfam" id="PF13419">
    <property type="entry name" value="HAD_2"/>
    <property type="match status" value="1"/>
</dbReference>
<dbReference type="PANTHER" id="PTHR43434:SF1">
    <property type="entry name" value="PHOSPHOGLYCOLATE PHOSPHATASE"/>
    <property type="match status" value="1"/>
</dbReference>
<evidence type="ECO:0000256" key="10">
    <source>
        <dbReference type="HAMAP-Rule" id="MF_00495"/>
    </source>
</evidence>
<dbReference type="InterPro" id="IPR023214">
    <property type="entry name" value="HAD_sf"/>
</dbReference>
<dbReference type="SUPFAM" id="SSF56784">
    <property type="entry name" value="HAD-like"/>
    <property type="match status" value="1"/>
</dbReference>
<dbReference type="RefSeq" id="WP_189409596.1">
    <property type="nucleotide sequence ID" value="NZ_BMYJ01000001.1"/>
</dbReference>
<dbReference type="InterPro" id="IPR023198">
    <property type="entry name" value="PGP-like_dom2"/>
</dbReference>
<accession>A0A918WHI3</accession>
<comment type="function">
    <text evidence="10">Specifically catalyzes the dephosphorylation of 2-phosphoglycolate. Is involved in the dissimilation of the intracellular 2-phosphoglycolate formed during the DNA repair of 3'-phosphoglycolate ends, a major class of DNA lesions induced by oxidative stress.</text>
</comment>